<dbReference type="Proteomes" id="UP000584326">
    <property type="component" value="Unassembled WGS sequence"/>
</dbReference>
<feature type="non-terminal residue" evidence="2">
    <location>
        <position position="1"/>
    </location>
</feature>
<keyword evidence="3" id="KW-1185">Reference proteome</keyword>
<name>A0A7L4GZH0_PODST</name>
<dbReference type="PANTHER" id="PTHR21705">
    <property type="entry name" value="RAI16 PROTEIN-RELATED"/>
    <property type="match status" value="1"/>
</dbReference>
<accession>A0A7L4GZH0</accession>
<feature type="region of interest" description="Disordered" evidence="1">
    <location>
        <begin position="169"/>
        <end position="233"/>
    </location>
</feature>
<comment type="caution">
    <text evidence="2">The sequence shown here is derived from an EMBL/GenBank/DDBJ whole genome shotgun (WGS) entry which is preliminary data.</text>
</comment>
<dbReference type="AlphaFoldDB" id="A0A7L4GZH0"/>
<feature type="compositionally biased region" description="Acidic residues" evidence="1">
    <location>
        <begin position="185"/>
        <end position="199"/>
    </location>
</feature>
<dbReference type="PANTHER" id="PTHR21705:SF9">
    <property type="entry name" value="FHF COMPLEX SUBUNIT HOOK-INTERACTING PROTEIN 2B"/>
    <property type="match status" value="1"/>
</dbReference>
<proteinExistence type="predicted"/>
<evidence type="ECO:0000313" key="3">
    <source>
        <dbReference type="Proteomes" id="UP000584326"/>
    </source>
</evidence>
<evidence type="ECO:0000313" key="2">
    <source>
        <dbReference type="EMBL" id="NXX17712.1"/>
    </source>
</evidence>
<dbReference type="Pfam" id="PF10257">
    <property type="entry name" value="RAI16-like"/>
    <property type="match status" value="1"/>
</dbReference>
<dbReference type="EMBL" id="VZTK01017976">
    <property type="protein sequence ID" value="NXX17712.1"/>
    <property type="molecule type" value="Genomic_DNA"/>
</dbReference>
<gene>
    <name evidence="2" type="primary">Fam160b2_0</name>
    <name evidence="2" type="ORF">PODSTR_R13164</name>
</gene>
<reference evidence="2 3" key="1">
    <citation type="submission" date="2020-02" db="EMBL/GenBank/DDBJ databases">
        <title>Bird 10,000 Genomes (B10K) Project - Family phase.</title>
        <authorList>
            <person name="Zhang G."/>
        </authorList>
    </citation>
    <scope>NUCLEOTIDE SEQUENCE [LARGE SCALE GENOMIC DNA]</scope>
    <source>
        <strain evidence="2">B10K-DU-001-40</strain>
        <tissue evidence="2">Muscle</tissue>
    </source>
</reference>
<sequence length="233" mass="25401">AAFFCWLDYLDELVMGAHPVVADAITEVVEEKFFQGILQPQLLQMSELAVLAATAMLTGTVRQIRAPPLLHRLVFFLLGPDRHPETLGDTPHPLRTQLIDRCNHLSDEVSPILGGTRAMLGGSASGLTPLAVPQISLASLRLFEELLQKPHQHVAHSLALRNLEARGYLQHSPPAPDERGPPELDPNEDGLDLEEEDPYFTDGFPDTGFGTAKKPLLGSAPSGKGQVREVVSR</sequence>
<evidence type="ECO:0000256" key="1">
    <source>
        <dbReference type="SAM" id="MobiDB-lite"/>
    </source>
</evidence>
<organism evidence="2 3">
    <name type="scientific">Podargus strigoides</name>
    <name type="common">Tawny frogmouth</name>
    <name type="synonym">Caprimulgus strigoides</name>
    <dbReference type="NCBI Taxonomy" id="8905"/>
    <lineage>
        <taxon>Eukaryota</taxon>
        <taxon>Metazoa</taxon>
        <taxon>Chordata</taxon>
        <taxon>Craniata</taxon>
        <taxon>Vertebrata</taxon>
        <taxon>Euteleostomi</taxon>
        <taxon>Archelosauria</taxon>
        <taxon>Archosauria</taxon>
        <taxon>Dinosauria</taxon>
        <taxon>Saurischia</taxon>
        <taxon>Theropoda</taxon>
        <taxon>Coelurosauria</taxon>
        <taxon>Aves</taxon>
        <taxon>Neognathae</taxon>
        <taxon>Neoaves</taxon>
        <taxon>Strisores</taxon>
        <taxon>Caprimulgiformes</taxon>
        <taxon>Podargidae</taxon>
        <taxon>Podargus</taxon>
    </lineage>
</organism>
<protein>
    <submittedName>
        <fullName evidence="2">F16B2 protein</fullName>
    </submittedName>
</protein>
<dbReference type="OrthoDB" id="5350595at2759"/>
<dbReference type="InterPro" id="IPR019384">
    <property type="entry name" value="FHIP"/>
</dbReference>
<feature type="non-terminal residue" evidence="2">
    <location>
        <position position="233"/>
    </location>
</feature>